<dbReference type="SUPFAM" id="SSF51430">
    <property type="entry name" value="NAD(P)-linked oxidoreductase"/>
    <property type="match status" value="1"/>
</dbReference>
<dbReference type="GO" id="GO:0005829">
    <property type="term" value="C:cytosol"/>
    <property type="evidence" value="ECO:0007669"/>
    <property type="project" value="UniProtKB-ARBA"/>
</dbReference>
<accession>A0A3B8G5N4</accession>
<evidence type="ECO:0000313" key="3">
    <source>
        <dbReference type="EMBL" id="BBE36476.1"/>
    </source>
</evidence>
<feature type="domain" description="NADP-dependent oxidoreductase" evidence="2">
    <location>
        <begin position="23"/>
        <end position="318"/>
    </location>
</feature>
<sequence>MTARTDVVYKSLGRTALQVSTPCLGTLNLGVRTTEDEGHALMDHALDNGVNFVDTADTYGWQVHRGYTEELIGRWFAQGGGRRERVVLGTKVFGAMGDGPNDGGLSARHIVAACEDSLRRLRTDWIDLYQMHHVDRRAPWEEIWQAMELLVAQGKVRYVGTSNFAGWHLAAAQESANRRHFLGVVSEQCVYNLVTRHVELELIPAARAYGIAVLAWSPLHGGLLGGALRKLADGTAVKTAQGRAMEALDGHRSALAAYEKLCAELGESPARVGLAWVMSRPGVTAPVIGPRTVEQLDDALWAACLKLPEEVLTRLDELFPPVGKGGPAPEAWCW</sequence>
<dbReference type="InterPro" id="IPR023210">
    <property type="entry name" value="NADP_OxRdtase_dom"/>
</dbReference>
<dbReference type="InterPro" id="IPR050523">
    <property type="entry name" value="AKR_Detox_Biosynth"/>
</dbReference>
<dbReference type="CDD" id="cd19087">
    <property type="entry name" value="AKR_AKR12A1_B1_C1"/>
    <property type="match status" value="1"/>
</dbReference>
<dbReference type="InterPro" id="IPR036812">
    <property type="entry name" value="NAD(P)_OxRdtase_dom_sf"/>
</dbReference>
<protein>
    <submittedName>
        <fullName evidence="3">dTDP-2,3-ketoreductase</fullName>
    </submittedName>
</protein>
<name>A0A3B8G5N4_9ACTN</name>
<evidence type="ECO:0000259" key="2">
    <source>
        <dbReference type="Pfam" id="PF00248"/>
    </source>
</evidence>
<dbReference type="Gene3D" id="3.20.20.100">
    <property type="entry name" value="NADP-dependent oxidoreductase domain"/>
    <property type="match status" value="1"/>
</dbReference>
<keyword evidence="1" id="KW-0560">Oxidoreductase</keyword>
<dbReference type="PANTHER" id="PTHR43364:SF5">
    <property type="entry name" value="REDUCTASE"/>
    <property type="match status" value="1"/>
</dbReference>
<reference evidence="3" key="1">
    <citation type="journal article" date="2018" name="ACS Chem. Biol.">
        <title>Discovery of an Antibacterial Isoindolinone-Containing Tetracyclic Polyketide by Cryptic Gene Activation and Characterization of Its Biosynthetic Gene Cluster.</title>
        <authorList>
            <person name="Thong W.L."/>
            <person name="Shin-ya K."/>
            <person name="Nishiyama M."/>
            <person name="Kuzuyama T."/>
        </authorList>
    </citation>
    <scope>NUCLEOTIDE SEQUENCE</scope>
    <source>
        <strain evidence="3">SoC090715LN-16</strain>
    </source>
</reference>
<dbReference type="PANTHER" id="PTHR43364">
    <property type="entry name" value="NADH-SPECIFIC METHYLGLYOXAL REDUCTASE-RELATED"/>
    <property type="match status" value="1"/>
</dbReference>
<proteinExistence type="predicted"/>
<dbReference type="EMBL" id="LC386909">
    <property type="protein sequence ID" value="BBE36476.1"/>
    <property type="molecule type" value="Genomic_DNA"/>
</dbReference>
<dbReference type="FunFam" id="3.20.20.100:FF:000004">
    <property type="entry name" value="Oxidoreductase, aldo/keto reductase"/>
    <property type="match status" value="1"/>
</dbReference>
<dbReference type="Pfam" id="PF00248">
    <property type="entry name" value="Aldo_ket_red"/>
    <property type="match status" value="1"/>
</dbReference>
<organism evidence="3">
    <name type="scientific">Streptomyces sp. SoC090715LN-16</name>
    <dbReference type="NCBI Taxonomy" id="1898658"/>
    <lineage>
        <taxon>Bacteria</taxon>
        <taxon>Bacillati</taxon>
        <taxon>Actinomycetota</taxon>
        <taxon>Actinomycetes</taxon>
        <taxon>Kitasatosporales</taxon>
        <taxon>Streptomycetaceae</taxon>
        <taxon>Streptomyces</taxon>
    </lineage>
</organism>
<gene>
    <name evidence="3" type="primary">idmB28</name>
</gene>
<dbReference type="GO" id="GO:0016491">
    <property type="term" value="F:oxidoreductase activity"/>
    <property type="evidence" value="ECO:0007669"/>
    <property type="project" value="UniProtKB-KW"/>
</dbReference>
<evidence type="ECO:0000256" key="1">
    <source>
        <dbReference type="ARBA" id="ARBA00023002"/>
    </source>
</evidence>
<dbReference type="AlphaFoldDB" id="A0A3B8G5N4"/>